<dbReference type="PANTHER" id="PTHR47170">
    <property type="entry name" value="MALONYL-COA ACP TRANSACYLASE, ACP-BINDING"/>
    <property type="match status" value="1"/>
</dbReference>
<dbReference type="Proteomes" id="UP001515480">
    <property type="component" value="Unassembled WGS sequence"/>
</dbReference>
<dbReference type="SUPFAM" id="SSF55048">
    <property type="entry name" value="Probable ACP-binding domain of malonyl-CoA ACP transacylase"/>
    <property type="match status" value="1"/>
</dbReference>
<reference evidence="2 3" key="1">
    <citation type="journal article" date="2024" name="Science">
        <title>Giant polyketide synthase enzymes in the biosynthesis of giant marine polyether toxins.</title>
        <authorList>
            <person name="Fallon T.R."/>
            <person name="Shende V.V."/>
            <person name="Wierzbicki I.H."/>
            <person name="Pendleton A.L."/>
            <person name="Watervoot N.F."/>
            <person name="Auber R.P."/>
            <person name="Gonzalez D.J."/>
            <person name="Wisecaver J.H."/>
            <person name="Moore B.S."/>
        </authorList>
    </citation>
    <scope>NUCLEOTIDE SEQUENCE [LARGE SCALE GENOMIC DNA]</scope>
    <source>
        <strain evidence="2 3">12B1</strain>
    </source>
</reference>
<dbReference type="EMBL" id="JBGBPQ010000028">
    <property type="protein sequence ID" value="KAL1496536.1"/>
    <property type="molecule type" value="Genomic_DNA"/>
</dbReference>
<name>A0AB34IFB6_PRYPA</name>
<evidence type="ECO:0000259" key="1">
    <source>
        <dbReference type="SMART" id="SM00827"/>
    </source>
</evidence>
<accession>A0AB34IFB6</accession>
<dbReference type="Gene3D" id="3.40.366.10">
    <property type="entry name" value="Malonyl-Coenzyme A Acyl Carrier Protein, domain 2"/>
    <property type="match status" value="1"/>
</dbReference>
<gene>
    <name evidence="2" type="ORF">AB1Y20_014142</name>
</gene>
<sequence length="468" mass="51615">MPNLRCERFGPYDADELKDELENLEFEYMMDLAPSKPPTVVRLCECKDEDYEGYHVRVFVGDYEYCLEEGNEAEDVKEMLESMNYETYAEQDLEGIPRFHNWYMALPGKSPYDPQYVEECKKRADAFFKEKEERKKLEEEAALAKAAESVAAGKPWTDTPESERDVAVLFPGQGTQKVGMAGKLLENATVKSMFDIAGKILGYSLVDLCAQGPQEKLDTTLYSQPAIFVCSLAAMEIAKGDAPEMLKKVKTAAGFSLGEYSALVFAGALSFEAGLKVVKARAEAMDAAAKADKSGMASIGGIADDKLQECLDEAAKSVGKGKAYIANYMFPEGRTCSGDMKVLEKACELVLAKGAKNAKMLNVSGAFHTPYMEAAGAALGKVLDEADIQMPSIKVYSNVTGKPYTSVDEIKSLLKRQLLEPVKWEQGTKDLIALGHNQYVEPGPGKQLKAMMRRIDQNAWNKMITLEK</sequence>
<dbReference type="SMART" id="SM00827">
    <property type="entry name" value="PKS_AT"/>
    <property type="match status" value="1"/>
</dbReference>
<dbReference type="InterPro" id="IPR016035">
    <property type="entry name" value="Acyl_Trfase/lysoPLipase"/>
</dbReference>
<comment type="caution">
    <text evidence="2">The sequence shown here is derived from an EMBL/GenBank/DDBJ whole genome shotgun (WGS) entry which is preliminary data.</text>
</comment>
<keyword evidence="3" id="KW-1185">Reference proteome</keyword>
<dbReference type="AlphaFoldDB" id="A0AB34IFB6"/>
<dbReference type="Gene3D" id="3.30.70.250">
    <property type="entry name" value="Malonyl-CoA ACP transacylase, ACP-binding"/>
    <property type="match status" value="1"/>
</dbReference>
<dbReference type="SUPFAM" id="SSF52151">
    <property type="entry name" value="FabD/lysophospholipase-like"/>
    <property type="match status" value="1"/>
</dbReference>
<dbReference type="InterPro" id="IPR001227">
    <property type="entry name" value="Ac_transferase_dom_sf"/>
</dbReference>
<proteinExistence type="predicted"/>
<dbReference type="GO" id="GO:0016740">
    <property type="term" value="F:transferase activity"/>
    <property type="evidence" value="ECO:0007669"/>
    <property type="project" value="InterPro"/>
</dbReference>
<evidence type="ECO:0000313" key="2">
    <source>
        <dbReference type="EMBL" id="KAL1496536.1"/>
    </source>
</evidence>
<evidence type="ECO:0000313" key="3">
    <source>
        <dbReference type="Proteomes" id="UP001515480"/>
    </source>
</evidence>
<organism evidence="2 3">
    <name type="scientific">Prymnesium parvum</name>
    <name type="common">Toxic golden alga</name>
    <dbReference type="NCBI Taxonomy" id="97485"/>
    <lineage>
        <taxon>Eukaryota</taxon>
        <taxon>Haptista</taxon>
        <taxon>Haptophyta</taxon>
        <taxon>Prymnesiophyceae</taxon>
        <taxon>Prymnesiales</taxon>
        <taxon>Prymnesiaceae</taxon>
        <taxon>Prymnesium</taxon>
    </lineage>
</organism>
<feature type="domain" description="Malonyl-CoA:ACP transacylase (MAT)" evidence="1">
    <location>
        <begin position="169"/>
        <end position="462"/>
    </location>
</feature>
<dbReference type="InterPro" id="IPR014043">
    <property type="entry name" value="Acyl_transferase_dom"/>
</dbReference>
<dbReference type="PANTHER" id="PTHR47170:SF2">
    <property type="entry name" value="MALONYL-COA:ACP TRANSACYLASE (MAT) DOMAIN-CONTAINING PROTEIN"/>
    <property type="match status" value="1"/>
</dbReference>
<dbReference type="InterPro" id="IPR016036">
    <property type="entry name" value="Malonyl_transacylase_ACP-bd"/>
</dbReference>
<protein>
    <recommendedName>
        <fullName evidence="1">Malonyl-CoA:ACP transacylase (MAT) domain-containing protein</fullName>
    </recommendedName>
</protein>
<dbReference type="InterPro" id="IPR052760">
    <property type="entry name" value="Mitochondrial_malonyltrans"/>
</dbReference>
<dbReference type="Pfam" id="PF00698">
    <property type="entry name" value="Acyl_transf_1"/>
    <property type="match status" value="1"/>
</dbReference>